<comment type="caution">
    <text evidence="1">The sequence shown here is derived from an EMBL/GenBank/DDBJ whole genome shotgun (WGS) entry which is preliminary data.</text>
</comment>
<keyword evidence="2" id="KW-1185">Reference proteome</keyword>
<sequence length="46" mass="5033">MAMGGLRRFRSEAEMAMLLNAANMFAPCNAIVQIIDASFSMLGPRK</sequence>
<dbReference type="Proteomes" id="UP000016426">
    <property type="component" value="Unassembled WGS sequence"/>
</dbReference>
<evidence type="ECO:0000313" key="1">
    <source>
        <dbReference type="EMBL" id="ERE16331.1"/>
    </source>
</evidence>
<name>A0ABN0NA11_9NEIS</name>
<evidence type="ECO:0000313" key="2">
    <source>
        <dbReference type="Proteomes" id="UP000016426"/>
    </source>
</evidence>
<reference evidence="1 2" key="1">
    <citation type="journal article" date="2013" name="Genome Announc.">
        <title>Genome Sequence of the Pigment-Producing Bacterium Pseudogulbenkiania ferrooxidans, Isolated from Loktak Lake.</title>
        <authorList>
            <person name="Puranik S."/>
            <person name="Talkal R."/>
            <person name="Qureshi A."/>
            <person name="Khardenavis A."/>
            <person name="Kapley A."/>
            <person name="Purohit H.J."/>
        </authorList>
    </citation>
    <scope>NUCLEOTIDE SEQUENCE [LARGE SCALE GENOMIC DNA]</scope>
    <source>
        <strain evidence="1 2">EGD-HP2</strain>
    </source>
</reference>
<organism evidence="1 2">
    <name type="scientific">Pseudogulbenkiania ferrooxidans EGD-HP2</name>
    <dbReference type="NCBI Taxonomy" id="1388764"/>
    <lineage>
        <taxon>Bacteria</taxon>
        <taxon>Pseudomonadati</taxon>
        <taxon>Pseudomonadota</taxon>
        <taxon>Betaproteobacteria</taxon>
        <taxon>Neisseriales</taxon>
        <taxon>Chromobacteriaceae</taxon>
        <taxon>Pseudogulbenkiania</taxon>
    </lineage>
</organism>
<proteinExistence type="predicted"/>
<protein>
    <submittedName>
        <fullName evidence="1">Uncharacterized protein</fullName>
    </submittedName>
</protein>
<dbReference type="EMBL" id="AVPH01000090">
    <property type="protein sequence ID" value="ERE16331.1"/>
    <property type="molecule type" value="Genomic_DNA"/>
</dbReference>
<accession>A0ABN0NA11</accession>
<gene>
    <name evidence="1" type="ORF">O166_03930</name>
</gene>